<proteinExistence type="predicted"/>
<evidence type="ECO:0000256" key="1">
    <source>
        <dbReference type="SAM" id="MobiDB-lite"/>
    </source>
</evidence>
<accession>A0A538T0M1</accession>
<evidence type="ECO:0000313" key="2">
    <source>
        <dbReference type="EMBL" id="TMQ57064.1"/>
    </source>
</evidence>
<protein>
    <submittedName>
        <fullName evidence="2">Uncharacterized protein</fullName>
    </submittedName>
</protein>
<comment type="caution">
    <text evidence="2">The sequence shown here is derived from an EMBL/GenBank/DDBJ whole genome shotgun (WGS) entry which is preliminary data.</text>
</comment>
<evidence type="ECO:0000313" key="3">
    <source>
        <dbReference type="Proteomes" id="UP000316852"/>
    </source>
</evidence>
<organism evidence="2 3">
    <name type="scientific">Eiseniibacteriota bacterium</name>
    <dbReference type="NCBI Taxonomy" id="2212470"/>
    <lineage>
        <taxon>Bacteria</taxon>
        <taxon>Candidatus Eiseniibacteriota</taxon>
    </lineage>
</organism>
<sequence length="316" mass="34594">MSKLNLLGHDFDADHQRIERPSGSLKSTSSIPHQAGERTRARGLLGWPVILAVLCLYTSAPAHASLVIPLDLEQTVRLADIVFAGTVTEVTSKMIPKYGIVSRYTFSNLNFAKGMGADRQLFLTMLGGTVGSLTSVPDGEPRFEINHRYIVLTTEGLGSPSDYYLPVIGASQGVFPVRVDKKVSRPVVHDAEGRPVAFVRDNHVGVVTEPPSARQLRAPTIVTTFDAATGSSRKDTLWSPRNDEAASTEPTPRPKRTITGMLPPPPSGADPKAVLLRQIMQEGRIPRELVRHDKDPGTRMSEEEFLDVIRAFARQK</sequence>
<dbReference type="AlphaFoldDB" id="A0A538T0M1"/>
<dbReference type="EMBL" id="VBOW01000070">
    <property type="protein sequence ID" value="TMQ57064.1"/>
    <property type="molecule type" value="Genomic_DNA"/>
</dbReference>
<reference evidence="2 3" key="1">
    <citation type="journal article" date="2019" name="Nat. Microbiol.">
        <title>Mediterranean grassland soil C-N compound turnover is dependent on rainfall and depth, and is mediated by genomically divergent microorganisms.</title>
        <authorList>
            <person name="Diamond S."/>
            <person name="Andeer P.F."/>
            <person name="Li Z."/>
            <person name="Crits-Christoph A."/>
            <person name="Burstein D."/>
            <person name="Anantharaman K."/>
            <person name="Lane K.R."/>
            <person name="Thomas B.C."/>
            <person name="Pan C."/>
            <person name="Northen T.R."/>
            <person name="Banfield J.F."/>
        </authorList>
    </citation>
    <scope>NUCLEOTIDE SEQUENCE [LARGE SCALE GENOMIC DNA]</scope>
    <source>
        <strain evidence="2">WS_6</strain>
    </source>
</reference>
<feature type="compositionally biased region" description="Basic and acidic residues" evidence="1">
    <location>
        <begin position="232"/>
        <end position="244"/>
    </location>
</feature>
<name>A0A538T0M1_UNCEI</name>
<feature type="region of interest" description="Disordered" evidence="1">
    <location>
        <begin position="228"/>
        <end position="271"/>
    </location>
</feature>
<gene>
    <name evidence="2" type="ORF">E6K76_11565</name>
</gene>
<dbReference type="Proteomes" id="UP000316852">
    <property type="component" value="Unassembled WGS sequence"/>
</dbReference>